<dbReference type="HOGENOM" id="CLU_1293651_0_0_14"/>
<keyword evidence="2" id="KW-0812">Transmembrane</keyword>
<evidence type="ECO:0000256" key="1">
    <source>
        <dbReference type="SAM" id="MobiDB-lite"/>
    </source>
</evidence>
<dbReference type="KEGG" id="ssyr:SSYRP_v1c07190"/>
<protein>
    <submittedName>
        <fullName evidence="3">Uncharacterized protein</fullName>
    </submittedName>
</protein>
<evidence type="ECO:0000313" key="4">
    <source>
        <dbReference type="Proteomes" id="UP000013963"/>
    </source>
</evidence>
<feature type="transmembrane region" description="Helical" evidence="2">
    <location>
        <begin position="12"/>
        <end position="33"/>
    </location>
</feature>
<accession>R4UEF2</accession>
<dbReference type="PATRIC" id="fig|1276229.3.peg.714"/>
<feature type="region of interest" description="Disordered" evidence="1">
    <location>
        <begin position="150"/>
        <end position="205"/>
    </location>
</feature>
<sequence length="205" mass="24277">MSDFLGGGATMNIILIIIVLAVIIFAIVSSIMGRKAQKLEREKRKKQVKDKIKEYIKETDNRKNLRLEYEKVIARKGKEYKYRDLFDVIVDIYEAKTNSFLEQKAFEIEGISKKVGKKQYETTWIVNQEIDLVEAKKRIDIIEKKVKLTKEQKKEQKINSKKEYQRQREEMVRKKAEERKMRKEGTLPLEPIAPRPKAEKFSPRK</sequence>
<dbReference type="EMBL" id="CP005078">
    <property type="protein sequence ID" value="AGM26309.1"/>
    <property type="molecule type" value="Genomic_DNA"/>
</dbReference>
<dbReference type="STRING" id="1276229.SSYRP_v1c07190"/>
<keyword evidence="4" id="KW-1185">Reference proteome</keyword>
<dbReference type="eggNOG" id="ENOG5033U3C">
    <property type="taxonomic scope" value="Bacteria"/>
</dbReference>
<keyword evidence="2" id="KW-1133">Transmembrane helix</keyword>
<dbReference type="RefSeq" id="WP_016340952.1">
    <property type="nucleotide sequence ID" value="NC_021284.1"/>
</dbReference>
<evidence type="ECO:0000256" key="2">
    <source>
        <dbReference type="SAM" id="Phobius"/>
    </source>
</evidence>
<feature type="compositionally biased region" description="Basic and acidic residues" evidence="1">
    <location>
        <begin position="196"/>
        <end position="205"/>
    </location>
</feature>
<keyword evidence="2" id="KW-0472">Membrane</keyword>
<dbReference type="AlphaFoldDB" id="R4UEF2"/>
<organism evidence="3 4">
    <name type="scientific">Spiroplasma syrphidicola EA-1</name>
    <dbReference type="NCBI Taxonomy" id="1276229"/>
    <lineage>
        <taxon>Bacteria</taxon>
        <taxon>Bacillati</taxon>
        <taxon>Mycoplasmatota</taxon>
        <taxon>Mollicutes</taxon>
        <taxon>Entomoplasmatales</taxon>
        <taxon>Spiroplasmataceae</taxon>
        <taxon>Spiroplasma</taxon>
    </lineage>
</organism>
<proteinExistence type="predicted"/>
<reference evidence="3 4" key="1">
    <citation type="journal article" date="2013" name="Genome Biol. Evol.">
        <title>Complete genomes of two dipteran-associated spiroplasmas provided insights into the origin, dynamics, and impacts of viral invasion in spiroplasma.</title>
        <authorList>
            <person name="Ku C."/>
            <person name="Lo W.S."/>
            <person name="Chen L.L."/>
            <person name="Kuo C.H."/>
        </authorList>
    </citation>
    <scope>NUCLEOTIDE SEQUENCE [LARGE SCALE GENOMIC DNA]</scope>
    <source>
        <strain evidence="3">EA-1</strain>
    </source>
</reference>
<evidence type="ECO:0000313" key="3">
    <source>
        <dbReference type="EMBL" id="AGM26309.1"/>
    </source>
</evidence>
<dbReference type="Proteomes" id="UP000013963">
    <property type="component" value="Chromosome"/>
</dbReference>
<dbReference type="OrthoDB" id="398824at2"/>
<gene>
    <name evidence="3" type="ORF">SSYRP_v1c07190</name>
</gene>
<name>R4UEF2_9MOLU</name>
<feature type="compositionally biased region" description="Basic and acidic residues" evidence="1">
    <location>
        <begin position="150"/>
        <end position="185"/>
    </location>
</feature>